<gene>
    <name evidence="2" type="ORF">C8F04DRAFT_1257169</name>
</gene>
<reference evidence="2" key="1">
    <citation type="submission" date="2023-03" db="EMBL/GenBank/DDBJ databases">
        <title>Massive genome expansion in bonnet fungi (Mycena s.s.) driven by repeated elements and novel gene families across ecological guilds.</title>
        <authorList>
            <consortium name="Lawrence Berkeley National Laboratory"/>
            <person name="Harder C.B."/>
            <person name="Miyauchi S."/>
            <person name="Viragh M."/>
            <person name="Kuo A."/>
            <person name="Thoen E."/>
            <person name="Andreopoulos B."/>
            <person name="Lu D."/>
            <person name="Skrede I."/>
            <person name="Drula E."/>
            <person name="Henrissat B."/>
            <person name="Morin E."/>
            <person name="Kohler A."/>
            <person name="Barry K."/>
            <person name="LaButti K."/>
            <person name="Morin E."/>
            <person name="Salamov A."/>
            <person name="Lipzen A."/>
            <person name="Mereny Z."/>
            <person name="Hegedus B."/>
            <person name="Baldrian P."/>
            <person name="Stursova M."/>
            <person name="Weitz H."/>
            <person name="Taylor A."/>
            <person name="Grigoriev I.V."/>
            <person name="Nagy L.G."/>
            <person name="Martin F."/>
            <person name="Kauserud H."/>
        </authorList>
    </citation>
    <scope>NUCLEOTIDE SEQUENCE</scope>
    <source>
        <strain evidence="2">CBHHK200</strain>
    </source>
</reference>
<evidence type="ECO:0000256" key="1">
    <source>
        <dbReference type="SAM" id="MobiDB-lite"/>
    </source>
</evidence>
<dbReference type="EMBL" id="JARJCM010000038">
    <property type="protein sequence ID" value="KAJ7037250.1"/>
    <property type="molecule type" value="Genomic_DNA"/>
</dbReference>
<feature type="compositionally biased region" description="Polar residues" evidence="1">
    <location>
        <begin position="1"/>
        <end position="19"/>
    </location>
</feature>
<name>A0AAD6X6G7_9AGAR</name>
<dbReference type="Proteomes" id="UP001218188">
    <property type="component" value="Unassembled WGS sequence"/>
</dbReference>
<evidence type="ECO:0000313" key="3">
    <source>
        <dbReference type="Proteomes" id="UP001218188"/>
    </source>
</evidence>
<organism evidence="2 3">
    <name type="scientific">Mycena alexandri</name>
    <dbReference type="NCBI Taxonomy" id="1745969"/>
    <lineage>
        <taxon>Eukaryota</taxon>
        <taxon>Fungi</taxon>
        <taxon>Dikarya</taxon>
        <taxon>Basidiomycota</taxon>
        <taxon>Agaricomycotina</taxon>
        <taxon>Agaricomycetes</taxon>
        <taxon>Agaricomycetidae</taxon>
        <taxon>Agaricales</taxon>
        <taxon>Marasmiineae</taxon>
        <taxon>Mycenaceae</taxon>
        <taxon>Mycena</taxon>
    </lineage>
</organism>
<feature type="region of interest" description="Disordered" evidence="1">
    <location>
        <begin position="1"/>
        <end position="101"/>
    </location>
</feature>
<sequence>MPPSREQLTFFFTSQTTNAGHRLDPTSMLDPSAASAPHPVTRPYSPLLASKSATNLSLRTTTTSPAFRRTTSSPHPPDAPPPPPLRVRCHAPTSGRVGRPRHSFVFGSLRSHKRTTLLPTYCPPGMPSAPSRSPHIYLVHHPSARPY</sequence>
<feature type="compositionally biased region" description="Pro residues" evidence="1">
    <location>
        <begin position="74"/>
        <end position="85"/>
    </location>
</feature>
<comment type="caution">
    <text evidence="2">The sequence shown here is derived from an EMBL/GenBank/DDBJ whole genome shotgun (WGS) entry which is preliminary data.</text>
</comment>
<keyword evidence="3" id="KW-1185">Reference proteome</keyword>
<dbReference type="AlphaFoldDB" id="A0AAD6X6G7"/>
<evidence type="ECO:0000313" key="2">
    <source>
        <dbReference type="EMBL" id="KAJ7037250.1"/>
    </source>
</evidence>
<protein>
    <submittedName>
        <fullName evidence="2">Uncharacterized protein</fullName>
    </submittedName>
</protein>
<feature type="compositionally biased region" description="Low complexity" evidence="1">
    <location>
        <begin position="59"/>
        <end position="73"/>
    </location>
</feature>
<proteinExistence type="predicted"/>
<accession>A0AAD6X6G7</accession>